<accession>A0A7R7ZLQ6</accession>
<dbReference type="GO" id="GO:0000981">
    <property type="term" value="F:DNA-binding transcription factor activity, RNA polymerase II-specific"/>
    <property type="evidence" value="ECO:0007669"/>
    <property type="project" value="InterPro"/>
</dbReference>
<dbReference type="CDD" id="cd12148">
    <property type="entry name" value="fungal_TF_MHR"/>
    <property type="match status" value="1"/>
</dbReference>
<comment type="subcellular location">
    <subcellularLocation>
        <location evidence="1">Nucleus</location>
    </subcellularLocation>
</comment>
<dbReference type="GO" id="GO:0003677">
    <property type="term" value="F:DNA binding"/>
    <property type="evidence" value="ECO:0007669"/>
    <property type="project" value="UniProtKB-KW"/>
</dbReference>
<feature type="region of interest" description="Disordered" evidence="7">
    <location>
        <begin position="270"/>
        <end position="299"/>
    </location>
</feature>
<dbReference type="InterPro" id="IPR050815">
    <property type="entry name" value="TF_fung"/>
</dbReference>
<keyword evidence="6" id="KW-0539">Nucleus</keyword>
<evidence type="ECO:0000313" key="9">
    <source>
        <dbReference type="EMBL" id="BCR85352.1"/>
    </source>
</evidence>
<feature type="domain" description="Zn(2)-C6 fungal-type" evidence="8">
    <location>
        <begin position="11"/>
        <end position="41"/>
    </location>
</feature>
<dbReference type="EMBL" id="AP024417">
    <property type="protein sequence ID" value="BCR85352.1"/>
    <property type="molecule type" value="Genomic_DNA"/>
</dbReference>
<dbReference type="GeneID" id="66979711"/>
<keyword evidence="4" id="KW-0238">DNA-binding</keyword>
<dbReference type="PROSITE" id="PS00463">
    <property type="entry name" value="ZN2_CY6_FUNGAL_1"/>
    <property type="match status" value="1"/>
</dbReference>
<dbReference type="AlphaFoldDB" id="A0A7R7ZLQ6"/>
<dbReference type="PANTHER" id="PTHR47338:SF20">
    <property type="entry name" value="ZN(II)2CYS6 TRANSCRIPTION FACTOR (EUROFUNG)"/>
    <property type="match status" value="1"/>
</dbReference>
<evidence type="ECO:0000256" key="7">
    <source>
        <dbReference type="SAM" id="MobiDB-lite"/>
    </source>
</evidence>
<dbReference type="SMART" id="SM00066">
    <property type="entry name" value="GAL4"/>
    <property type="match status" value="1"/>
</dbReference>
<dbReference type="Pfam" id="PF04082">
    <property type="entry name" value="Fungal_trans"/>
    <property type="match status" value="1"/>
</dbReference>
<dbReference type="Proteomes" id="UP000637239">
    <property type="component" value="Chromosome 2"/>
</dbReference>
<dbReference type="InterPro" id="IPR007219">
    <property type="entry name" value="XnlR_reg_dom"/>
</dbReference>
<keyword evidence="2" id="KW-0479">Metal-binding</keyword>
<evidence type="ECO:0000256" key="1">
    <source>
        <dbReference type="ARBA" id="ARBA00004123"/>
    </source>
</evidence>
<dbReference type="Gene3D" id="4.10.240.10">
    <property type="entry name" value="Zn(2)-C6 fungal-type DNA-binding domain"/>
    <property type="match status" value="1"/>
</dbReference>
<evidence type="ECO:0000259" key="8">
    <source>
        <dbReference type="PROSITE" id="PS50048"/>
    </source>
</evidence>
<evidence type="ECO:0000256" key="2">
    <source>
        <dbReference type="ARBA" id="ARBA00022723"/>
    </source>
</evidence>
<evidence type="ECO:0000256" key="5">
    <source>
        <dbReference type="ARBA" id="ARBA00023163"/>
    </source>
</evidence>
<evidence type="ECO:0000256" key="4">
    <source>
        <dbReference type="ARBA" id="ARBA00023125"/>
    </source>
</evidence>
<dbReference type="SUPFAM" id="SSF57701">
    <property type="entry name" value="Zn2/Cys6 DNA-binding domain"/>
    <property type="match status" value="1"/>
</dbReference>
<dbReference type="PROSITE" id="PS50048">
    <property type="entry name" value="ZN2_CY6_FUNGAL_2"/>
    <property type="match status" value="1"/>
</dbReference>
<dbReference type="PANTHER" id="PTHR47338">
    <property type="entry name" value="ZN(II)2CYS6 TRANSCRIPTION FACTOR (EUROFUNG)-RELATED"/>
    <property type="match status" value="1"/>
</dbReference>
<keyword evidence="5" id="KW-0804">Transcription</keyword>
<name>A0A7R7ZLQ6_ASPCH</name>
<keyword evidence="10" id="KW-1185">Reference proteome</keyword>
<evidence type="ECO:0000313" key="10">
    <source>
        <dbReference type="Proteomes" id="UP000637239"/>
    </source>
</evidence>
<dbReference type="Pfam" id="PF00172">
    <property type="entry name" value="Zn_clus"/>
    <property type="match status" value="1"/>
</dbReference>
<dbReference type="RefSeq" id="XP_043133874.1">
    <property type="nucleotide sequence ID" value="XM_043285154.1"/>
</dbReference>
<reference evidence="9" key="1">
    <citation type="submission" date="2021-01" db="EMBL/GenBank/DDBJ databases">
        <authorList>
            <consortium name="Aspergillus chevalieri M1 genome sequencing consortium"/>
            <person name="Kazuki M."/>
            <person name="Futagami T."/>
        </authorList>
    </citation>
    <scope>NUCLEOTIDE SEQUENCE</scope>
    <source>
        <strain evidence="9">M1</strain>
    </source>
</reference>
<evidence type="ECO:0000256" key="6">
    <source>
        <dbReference type="ARBA" id="ARBA00023242"/>
    </source>
</evidence>
<dbReference type="GO" id="GO:0006351">
    <property type="term" value="P:DNA-templated transcription"/>
    <property type="evidence" value="ECO:0007669"/>
    <property type="project" value="InterPro"/>
</dbReference>
<dbReference type="GO" id="GO:0008270">
    <property type="term" value="F:zinc ion binding"/>
    <property type="evidence" value="ECO:0007669"/>
    <property type="project" value="InterPro"/>
</dbReference>
<dbReference type="InterPro" id="IPR001138">
    <property type="entry name" value="Zn2Cys6_DnaBD"/>
</dbReference>
<organism evidence="9 10">
    <name type="scientific">Aspergillus chevalieri</name>
    <name type="common">Eurotium chevalieri</name>
    <dbReference type="NCBI Taxonomy" id="182096"/>
    <lineage>
        <taxon>Eukaryota</taxon>
        <taxon>Fungi</taxon>
        <taxon>Dikarya</taxon>
        <taxon>Ascomycota</taxon>
        <taxon>Pezizomycotina</taxon>
        <taxon>Eurotiomycetes</taxon>
        <taxon>Eurotiomycetidae</taxon>
        <taxon>Eurotiales</taxon>
        <taxon>Aspergillaceae</taxon>
        <taxon>Aspergillus</taxon>
        <taxon>Aspergillus subgen. Aspergillus</taxon>
    </lineage>
</organism>
<evidence type="ECO:0000256" key="3">
    <source>
        <dbReference type="ARBA" id="ARBA00023015"/>
    </source>
</evidence>
<sequence>MESPPHKATQACGPCKKRKRKCDKLLPKCSLCVRISRACHYTDAPKPTPTAAEFAALQERLTELEDRLSRSSEHPGSLSAAVSVSGASSLATESSGTTWPSRGLASFPSALFLDIDCYKWSNMQLPRPAVSIPMEVLGVLNQPNAILETSALYFDTIHPWLPIVSKKRLDLGISLQNSGPDLPMLFLAMKLTTFSLPVENTGNNPLYLTAKGFLATLEASGVVSLVYLQAIVLIAIFEYGHSIYPAAWMTVGACVRFAELLGLSPDDMDGSGGEKTGVVGRIRPGSGYFPGQSEKVLPP</sequence>
<protein>
    <recommendedName>
        <fullName evidence="8">Zn(2)-C6 fungal-type domain-containing protein</fullName>
    </recommendedName>
</protein>
<dbReference type="GO" id="GO:0005634">
    <property type="term" value="C:nucleus"/>
    <property type="evidence" value="ECO:0007669"/>
    <property type="project" value="UniProtKB-SubCell"/>
</dbReference>
<proteinExistence type="predicted"/>
<reference evidence="9" key="2">
    <citation type="submission" date="2021-02" db="EMBL/GenBank/DDBJ databases">
        <title>Aspergillus chevalieri M1 genome sequence.</title>
        <authorList>
            <person name="Kadooka C."/>
            <person name="Mori K."/>
            <person name="Futagami T."/>
        </authorList>
    </citation>
    <scope>NUCLEOTIDE SEQUENCE</scope>
    <source>
        <strain evidence="9">M1</strain>
    </source>
</reference>
<gene>
    <name evidence="9" type="ORF">ACHE_20810A</name>
</gene>
<keyword evidence="3" id="KW-0805">Transcription regulation</keyword>
<dbReference type="KEGG" id="ache:ACHE_20810A"/>
<dbReference type="InterPro" id="IPR036864">
    <property type="entry name" value="Zn2-C6_fun-type_DNA-bd_sf"/>
</dbReference>